<dbReference type="InterPro" id="IPR015421">
    <property type="entry name" value="PyrdxlP-dep_Trfase_major"/>
</dbReference>
<feature type="region of interest" description="Disordered" evidence="1">
    <location>
        <begin position="924"/>
        <end position="944"/>
    </location>
</feature>
<feature type="compositionally biased region" description="Polar residues" evidence="1">
    <location>
        <begin position="745"/>
        <end position="767"/>
    </location>
</feature>
<dbReference type="PANTHER" id="PTHR43686">
    <property type="entry name" value="SULFURTRANSFERASE-RELATED"/>
    <property type="match status" value="1"/>
</dbReference>
<evidence type="ECO:0000313" key="3">
    <source>
        <dbReference type="EMBL" id="GJJ68790.1"/>
    </source>
</evidence>
<feature type="region of interest" description="Disordered" evidence="1">
    <location>
        <begin position="353"/>
        <end position="379"/>
    </location>
</feature>
<dbReference type="Gene3D" id="3.90.1150.10">
    <property type="entry name" value="Aspartate Aminotransferase, domain 1"/>
    <property type="match status" value="1"/>
</dbReference>
<evidence type="ECO:0000313" key="4">
    <source>
        <dbReference type="Proteomes" id="UP000827284"/>
    </source>
</evidence>
<name>A0A9P3H2A8_9FUNG</name>
<dbReference type="InterPro" id="IPR000192">
    <property type="entry name" value="Aminotrans_V_dom"/>
</dbReference>
<proteinExistence type="predicted"/>
<dbReference type="AlphaFoldDB" id="A0A9P3H2A8"/>
<dbReference type="PANTHER" id="PTHR43686:SF1">
    <property type="entry name" value="AMINOTRAN_5 DOMAIN-CONTAINING PROTEIN"/>
    <property type="match status" value="1"/>
</dbReference>
<evidence type="ECO:0000259" key="2">
    <source>
        <dbReference type="Pfam" id="PF00266"/>
    </source>
</evidence>
<dbReference type="Pfam" id="PF00266">
    <property type="entry name" value="Aminotran_5"/>
    <property type="match status" value="1"/>
</dbReference>
<accession>A0A9P3H2A8</accession>
<feature type="region of interest" description="Disordered" evidence="1">
    <location>
        <begin position="714"/>
        <end position="768"/>
    </location>
</feature>
<dbReference type="SUPFAM" id="SSF53383">
    <property type="entry name" value="PLP-dependent transferases"/>
    <property type="match status" value="1"/>
</dbReference>
<dbReference type="Gene3D" id="3.40.640.10">
    <property type="entry name" value="Type I PLP-dependent aspartate aminotransferase-like (Major domain)"/>
    <property type="match status" value="1"/>
</dbReference>
<organism evidence="3 4">
    <name type="scientific">Entomortierella parvispora</name>
    <dbReference type="NCBI Taxonomy" id="205924"/>
    <lineage>
        <taxon>Eukaryota</taxon>
        <taxon>Fungi</taxon>
        <taxon>Fungi incertae sedis</taxon>
        <taxon>Mucoromycota</taxon>
        <taxon>Mortierellomycotina</taxon>
        <taxon>Mortierellomycetes</taxon>
        <taxon>Mortierellales</taxon>
        <taxon>Mortierellaceae</taxon>
        <taxon>Entomortierella</taxon>
    </lineage>
</organism>
<feature type="domain" description="Aminotransferase class V" evidence="2">
    <location>
        <begin position="204"/>
        <end position="300"/>
    </location>
</feature>
<dbReference type="InterPro" id="IPR015424">
    <property type="entry name" value="PyrdxlP-dep_Trfase"/>
</dbReference>
<sequence>MDPRTELADWAAKRKRDPSILVRELQKDIIASPLIADPAFGQKKSIYTDFFASSKPLKRFETIMMEKVLPFYANTHTSTTSTSKCTSSSVKKARETVARCTNAISTVGHQHQAAVIFSGDGSTSAINKIRNVFRLGDEAYWIRRVPQDTIDLNLRTLADESSSKQPIHCAPTSISFANNPKQQSHPATCSSPSCFLPDQYRPVVFISIQEHHSNLLPWRESCADVIVVPETSCGELDLVFLEEQLIQHQHRPLKLGSFSAGSNLTGVLNDTVAISELLHKYGAFAFYDYAGVGPYTTVDMNPAPSCVSSAPNTPNLAYKDGVFLSIHKFLGGPGASGILVARLEVFSWTEKNRGPSLRSVSPSSKSGSRSSTGTSMSVTSKSSLSLSSLSSVDSMDKSEWLPTNPGGGTVDMVIQGRHKYTNNILAREEAGTPNILATIRTGLVFSLQEIIRPTFVLQEEYRLAKKVLARLLDPALDGAINVLGNPSADRVAVFSLTIAVPRNVTIRDDGGEGLRLQIHYALLSTLMNDFFGIEMRGGCMCAGPYASQLLKFDAEKEIKFWNLLLGKDLPRHTNTLDVEENGHSTLSSDTVSYGDRERKTNIHQQDLCSKSLKPGFVRFSFSYFTKDKDVDFVIRSLEWMARYGYLLVPLYKVDASSGEWSVRPAVRRAVLAEISPKRLRNASRESCIPVAVDCIRALARLFQDQHATQQGLEVNGAESTMHQPNDSTALDPNAMEDTSDVGPHTFQSRLQPNSRGRTSTRLSNSVRQAKRSVSSVFSNVRSMASTISIPSFAASTRMDRGHPVSSEYLASPFNVTVPSLENIAEHSHADLTSLNGNDSARFPSSIGLPYCNLPTSSSDLSSLNSEIDANNHHKKGYPHPSSQALATPPTTPPPSGPYSFAGAQPSTFTIGTSKGIRPSVTKDTAVSATTVPPGGSFAARKTRPKDPQIWASALQELGWDKLEQELKSIETSPLTKELRWFVTPLEVARVYAREVEAVSSLS</sequence>
<feature type="compositionally biased region" description="Polar residues" evidence="1">
    <location>
        <begin position="714"/>
        <end position="730"/>
    </location>
</feature>
<dbReference type="EMBL" id="BQFW01000002">
    <property type="protein sequence ID" value="GJJ68790.1"/>
    <property type="molecule type" value="Genomic_DNA"/>
</dbReference>
<dbReference type="Proteomes" id="UP000827284">
    <property type="component" value="Unassembled WGS sequence"/>
</dbReference>
<gene>
    <name evidence="3" type="ORF">EMPS_01136</name>
</gene>
<keyword evidence="4" id="KW-1185">Reference proteome</keyword>
<protein>
    <recommendedName>
        <fullName evidence="2">Aminotransferase class V domain-containing protein</fullName>
    </recommendedName>
</protein>
<evidence type="ECO:0000256" key="1">
    <source>
        <dbReference type="SAM" id="MobiDB-lite"/>
    </source>
</evidence>
<feature type="compositionally biased region" description="Low complexity" evidence="1">
    <location>
        <begin position="354"/>
        <end position="379"/>
    </location>
</feature>
<reference evidence="3" key="2">
    <citation type="journal article" date="2022" name="Microbiol. Resour. Announc.">
        <title>Whole-Genome Sequence of Entomortierella parvispora E1425, a Mucoromycotan Fungus Associated with Burkholderiaceae-Related Endosymbiotic Bacteria.</title>
        <authorList>
            <person name="Herlambang A."/>
            <person name="Guo Y."/>
            <person name="Takashima Y."/>
            <person name="Narisawa K."/>
            <person name="Ohta H."/>
            <person name="Nishizawa T."/>
        </authorList>
    </citation>
    <scope>NUCLEOTIDE SEQUENCE</scope>
    <source>
        <strain evidence="3">E1425</strain>
    </source>
</reference>
<feature type="region of interest" description="Disordered" evidence="1">
    <location>
        <begin position="859"/>
        <end position="898"/>
    </location>
</feature>
<dbReference type="OrthoDB" id="420046at2759"/>
<dbReference type="InterPro" id="IPR015422">
    <property type="entry name" value="PyrdxlP-dep_Trfase_small"/>
</dbReference>
<reference evidence="3" key="1">
    <citation type="submission" date="2021-11" db="EMBL/GenBank/DDBJ databases">
        <authorList>
            <person name="Herlambang A."/>
            <person name="Guo Y."/>
            <person name="Takashima Y."/>
            <person name="Nishizawa T."/>
        </authorList>
    </citation>
    <scope>NUCLEOTIDE SEQUENCE</scope>
    <source>
        <strain evidence="3">E1425</strain>
    </source>
</reference>
<comment type="caution">
    <text evidence="3">The sequence shown here is derived from an EMBL/GenBank/DDBJ whole genome shotgun (WGS) entry which is preliminary data.</text>
</comment>